<dbReference type="Pfam" id="PF07980">
    <property type="entry name" value="SusD_RagB"/>
    <property type="match status" value="1"/>
</dbReference>
<sequence length="508" mass="55390">MKKRYIQYGALALISTVSVLASCKKSFLELTPKGQSLESNYYQTADQVYAGLVAAYDPLNTQTGGSDNTYSDPLGPLNAASDDCVAGGGSSSDQNTWQAMNDMRLLTPAVGPQGEFWNINFTGVNHANLILSKIVGNNSITGLTTALQSRYIAEAKFLRGHYYFDLVRIFQNVPLILAPLTSSELYTQKQATPDAVYAQVEADLTAAIPNLPTTVVPAEYGRVTQGAAKALLGKVYLYEKKYAQAAAMFADVNGTPGGTSTYGYRLMANYGDIFSPDHKFNSESIFEIERTGTQSYSWGNWNQFKSSVYSQMIGARSYTGPIYWAGWGFNPVTADLATAMKGDPRYGYTIVNIDSLAKANNATYQASYQNTGYFIQKYAPLLKYKAATGTTELNFPNDYIEIRLADTYLMEAEALVQGAGDAGRAAALLNAVRARVGLPAVAATLANIQNERRLELATEGHRWFDLVRWGLAPTVLGTSKHFTAGKNEILPIPLNELNNTVLVQNKGY</sequence>
<evidence type="ECO:0000313" key="10">
    <source>
        <dbReference type="Proteomes" id="UP001216139"/>
    </source>
</evidence>
<evidence type="ECO:0000256" key="6">
    <source>
        <dbReference type="SAM" id="SignalP"/>
    </source>
</evidence>
<dbReference type="InterPro" id="IPR011990">
    <property type="entry name" value="TPR-like_helical_dom_sf"/>
</dbReference>
<evidence type="ECO:0000259" key="7">
    <source>
        <dbReference type="Pfam" id="PF07980"/>
    </source>
</evidence>
<accession>A0ABY7T6V8</accession>
<dbReference type="SUPFAM" id="SSF48452">
    <property type="entry name" value="TPR-like"/>
    <property type="match status" value="1"/>
</dbReference>
<evidence type="ECO:0000256" key="4">
    <source>
        <dbReference type="ARBA" id="ARBA00023136"/>
    </source>
</evidence>
<dbReference type="RefSeq" id="WP_273629613.1">
    <property type="nucleotide sequence ID" value="NZ_CP117167.1"/>
</dbReference>
<gene>
    <name evidence="9" type="ORF">PQO05_22055</name>
</gene>
<evidence type="ECO:0000256" key="3">
    <source>
        <dbReference type="ARBA" id="ARBA00022729"/>
    </source>
</evidence>
<keyword evidence="4" id="KW-0472">Membrane</keyword>
<comment type="similarity">
    <text evidence="2">Belongs to the SusD family.</text>
</comment>
<dbReference type="CDD" id="cd08977">
    <property type="entry name" value="SusD"/>
    <property type="match status" value="1"/>
</dbReference>
<dbReference type="Proteomes" id="UP001216139">
    <property type="component" value="Chromosome"/>
</dbReference>
<evidence type="ECO:0000256" key="2">
    <source>
        <dbReference type="ARBA" id="ARBA00006275"/>
    </source>
</evidence>
<keyword evidence="5" id="KW-0998">Cell outer membrane</keyword>
<comment type="subcellular location">
    <subcellularLocation>
        <location evidence="1">Cell outer membrane</location>
    </subcellularLocation>
</comment>
<protein>
    <submittedName>
        <fullName evidence="9">RagB/SusD family nutrient uptake outer membrane protein</fullName>
    </submittedName>
</protein>
<proteinExistence type="inferred from homology"/>
<reference evidence="9 10" key="1">
    <citation type="submission" date="2023-02" db="EMBL/GenBank/DDBJ databases">
        <title>Genome sequence of Mucilaginibacter jinjuensis strain KACC 16571.</title>
        <authorList>
            <person name="Kim S."/>
            <person name="Heo J."/>
            <person name="Kwon S.-W."/>
        </authorList>
    </citation>
    <scope>NUCLEOTIDE SEQUENCE [LARGE SCALE GENOMIC DNA]</scope>
    <source>
        <strain evidence="9 10">KACC 16571</strain>
    </source>
</reference>
<feature type="signal peptide" evidence="6">
    <location>
        <begin position="1"/>
        <end position="21"/>
    </location>
</feature>
<keyword evidence="3 6" id="KW-0732">Signal</keyword>
<evidence type="ECO:0000259" key="8">
    <source>
        <dbReference type="Pfam" id="PF14322"/>
    </source>
</evidence>
<dbReference type="EMBL" id="CP117167">
    <property type="protein sequence ID" value="WCT11427.1"/>
    <property type="molecule type" value="Genomic_DNA"/>
</dbReference>
<feature type="domain" description="SusD-like N-terminal" evidence="8">
    <location>
        <begin position="90"/>
        <end position="237"/>
    </location>
</feature>
<dbReference type="InterPro" id="IPR033985">
    <property type="entry name" value="SusD-like_N"/>
</dbReference>
<evidence type="ECO:0000313" key="9">
    <source>
        <dbReference type="EMBL" id="WCT11427.1"/>
    </source>
</evidence>
<dbReference type="Pfam" id="PF14322">
    <property type="entry name" value="SusD-like_3"/>
    <property type="match status" value="1"/>
</dbReference>
<organism evidence="9 10">
    <name type="scientific">Mucilaginibacter jinjuensis</name>
    <dbReference type="NCBI Taxonomy" id="1176721"/>
    <lineage>
        <taxon>Bacteria</taxon>
        <taxon>Pseudomonadati</taxon>
        <taxon>Bacteroidota</taxon>
        <taxon>Sphingobacteriia</taxon>
        <taxon>Sphingobacteriales</taxon>
        <taxon>Sphingobacteriaceae</taxon>
        <taxon>Mucilaginibacter</taxon>
    </lineage>
</organism>
<dbReference type="Gene3D" id="1.25.40.390">
    <property type="match status" value="1"/>
</dbReference>
<dbReference type="InterPro" id="IPR012944">
    <property type="entry name" value="SusD_RagB_dom"/>
</dbReference>
<evidence type="ECO:0000256" key="5">
    <source>
        <dbReference type="ARBA" id="ARBA00023237"/>
    </source>
</evidence>
<keyword evidence="10" id="KW-1185">Reference proteome</keyword>
<evidence type="ECO:0000256" key="1">
    <source>
        <dbReference type="ARBA" id="ARBA00004442"/>
    </source>
</evidence>
<dbReference type="PROSITE" id="PS51257">
    <property type="entry name" value="PROKAR_LIPOPROTEIN"/>
    <property type="match status" value="1"/>
</dbReference>
<feature type="chain" id="PRO_5047037728" evidence="6">
    <location>
        <begin position="22"/>
        <end position="508"/>
    </location>
</feature>
<name>A0ABY7T6V8_9SPHI</name>
<feature type="domain" description="RagB/SusD" evidence="7">
    <location>
        <begin position="360"/>
        <end position="477"/>
    </location>
</feature>